<accession>A0ABR4EG23</accession>
<dbReference type="Proteomes" id="UP001600888">
    <property type="component" value="Unassembled WGS sequence"/>
</dbReference>
<sequence>MSFYNTWSHTRAKLIYYGNTLKKLRAVKGRRKRSGHAQKKVAQAKSQGEETLSGIASLITHGKWGVTIAMGHSKQQACLHVINVGRKLQKKRRSSPVKTSCYRN</sequence>
<evidence type="ECO:0000313" key="2">
    <source>
        <dbReference type="EMBL" id="KAL2281231.1"/>
    </source>
</evidence>
<proteinExistence type="predicted"/>
<evidence type="ECO:0000313" key="3">
    <source>
        <dbReference type="Proteomes" id="UP001600888"/>
    </source>
</evidence>
<protein>
    <submittedName>
        <fullName evidence="2">Uncharacterized protein</fullName>
    </submittedName>
</protein>
<reference evidence="2 3" key="1">
    <citation type="submission" date="2024-03" db="EMBL/GenBank/DDBJ databases">
        <title>A high-quality draft genome sequence of Diaporthe vaccinii, a causative agent of upright dieback and viscid rot disease in cranberry plants.</title>
        <authorList>
            <person name="Sarrasin M."/>
            <person name="Lang B.F."/>
            <person name="Burger G."/>
        </authorList>
    </citation>
    <scope>NUCLEOTIDE SEQUENCE [LARGE SCALE GENOMIC DNA]</scope>
    <source>
        <strain evidence="2 3">IS7</strain>
    </source>
</reference>
<feature type="compositionally biased region" description="Basic residues" evidence="1">
    <location>
        <begin position="29"/>
        <end position="39"/>
    </location>
</feature>
<keyword evidence="3" id="KW-1185">Reference proteome</keyword>
<feature type="region of interest" description="Disordered" evidence="1">
    <location>
        <begin position="29"/>
        <end position="48"/>
    </location>
</feature>
<comment type="caution">
    <text evidence="2">The sequence shown here is derived from an EMBL/GenBank/DDBJ whole genome shotgun (WGS) entry which is preliminary data.</text>
</comment>
<organism evidence="2 3">
    <name type="scientific">Diaporthe vaccinii</name>
    <dbReference type="NCBI Taxonomy" id="105482"/>
    <lineage>
        <taxon>Eukaryota</taxon>
        <taxon>Fungi</taxon>
        <taxon>Dikarya</taxon>
        <taxon>Ascomycota</taxon>
        <taxon>Pezizomycotina</taxon>
        <taxon>Sordariomycetes</taxon>
        <taxon>Sordariomycetidae</taxon>
        <taxon>Diaporthales</taxon>
        <taxon>Diaporthaceae</taxon>
        <taxon>Diaporthe</taxon>
        <taxon>Diaporthe eres species complex</taxon>
    </lineage>
</organism>
<dbReference type="EMBL" id="JBAWTH010000058">
    <property type="protein sequence ID" value="KAL2281231.1"/>
    <property type="molecule type" value="Genomic_DNA"/>
</dbReference>
<evidence type="ECO:0000256" key="1">
    <source>
        <dbReference type="SAM" id="MobiDB-lite"/>
    </source>
</evidence>
<name>A0ABR4EG23_9PEZI</name>
<gene>
    <name evidence="2" type="ORF">FJTKL_11676</name>
</gene>